<dbReference type="EMBL" id="BAAAFI010000046">
    <property type="protein sequence ID" value="GAA0880676.1"/>
    <property type="molecule type" value="Genomic_DNA"/>
</dbReference>
<proteinExistence type="predicted"/>
<feature type="compositionally biased region" description="Polar residues" evidence="1">
    <location>
        <begin position="27"/>
        <end position="37"/>
    </location>
</feature>
<evidence type="ECO:0000256" key="1">
    <source>
        <dbReference type="SAM" id="MobiDB-lite"/>
    </source>
</evidence>
<protein>
    <submittedName>
        <fullName evidence="2">Uncharacterized protein</fullName>
    </submittedName>
</protein>
<evidence type="ECO:0000313" key="2">
    <source>
        <dbReference type="EMBL" id="GAA0880676.1"/>
    </source>
</evidence>
<gene>
    <name evidence="2" type="ORF">GCM10009119_36460</name>
</gene>
<organism evidence="2 3">
    <name type="scientific">Algoriphagus jejuensis</name>
    <dbReference type="NCBI Taxonomy" id="419934"/>
    <lineage>
        <taxon>Bacteria</taxon>
        <taxon>Pseudomonadati</taxon>
        <taxon>Bacteroidota</taxon>
        <taxon>Cytophagia</taxon>
        <taxon>Cytophagales</taxon>
        <taxon>Cyclobacteriaceae</taxon>
        <taxon>Algoriphagus</taxon>
    </lineage>
</organism>
<evidence type="ECO:0000313" key="3">
    <source>
        <dbReference type="Proteomes" id="UP001500469"/>
    </source>
</evidence>
<dbReference type="Proteomes" id="UP001500469">
    <property type="component" value="Unassembled WGS sequence"/>
</dbReference>
<name>A0ABN1N463_9BACT</name>
<sequence length="52" mass="6108">MKMTFGKRFKKWKKTTNNPRQFGENGGSPSENGFTQAGWSMKRQFTFMPMQN</sequence>
<feature type="compositionally biased region" description="Basic residues" evidence="1">
    <location>
        <begin position="1"/>
        <end position="14"/>
    </location>
</feature>
<comment type="caution">
    <text evidence="2">The sequence shown here is derived from an EMBL/GenBank/DDBJ whole genome shotgun (WGS) entry which is preliminary data.</text>
</comment>
<feature type="region of interest" description="Disordered" evidence="1">
    <location>
        <begin position="1"/>
        <end position="37"/>
    </location>
</feature>
<accession>A0ABN1N463</accession>
<keyword evidence="3" id="KW-1185">Reference proteome</keyword>
<reference evidence="2 3" key="1">
    <citation type="journal article" date="2019" name="Int. J. Syst. Evol. Microbiol.">
        <title>The Global Catalogue of Microorganisms (GCM) 10K type strain sequencing project: providing services to taxonomists for standard genome sequencing and annotation.</title>
        <authorList>
            <consortium name="The Broad Institute Genomics Platform"/>
            <consortium name="The Broad Institute Genome Sequencing Center for Infectious Disease"/>
            <person name="Wu L."/>
            <person name="Ma J."/>
        </authorList>
    </citation>
    <scope>NUCLEOTIDE SEQUENCE [LARGE SCALE GENOMIC DNA]</scope>
    <source>
        <strain evidence="2 3">JCM 16112</strain>
    </source>
</reference>